<dbReference type="InterPro" id="IPR036291">
    <property type="entry name" value="NAD(P)-bd_dom_sf"/>
</dbReference>
<name>A0A562RKF6_9BURK</name>
<comment type="caution">
    <text evidence="5">The sequence shown here is derived from an EMBL/GenBank/DDBJ whole genome shotgun (WGS) entry which is preliminary data.</text>
</comment>
<dbReference type="AlphaFoldDB" id="A0A562RKF6"/>
<keyword evidence="6" id="KW-1185">Reference proteome</keyword>
<sequence>MKAIVTGHSRGLGEGIVRALLARGAQVMGIARQGNPALAGVQQVPLDLADAAAIEAWLEGGALAAFLADAEAASGPVLLVNNAGVVQPVGAPGRQGAARLARAVAVNVAAPLMLTDAFVEASGHCPDRRVLHISSGAGRHPYSGWSAYCATKAALDMHAQAVALDQVPGLAIASVAPGVIDTGMQAEIRTVDEADFPALERFIALKEEGGLDDASEAGARLVDYLLAGHFGADPVTDLRDFQRF</sequence>
<comment type="subcellular location">
    <subcellularLocation>
        <location evidence="1">Cytoplasm</location>
    </subcellularLocation>
</comment>
<dbReference type="PANTHER" id="PTHR44085">
    <property type="entry name" value="SEPIAPTERIN REDUCTASE"/>
    <property type="match status" value="1"/>
</dbReference>
<keyword evidence="4" id="KW-0560">Oxidoreductase</keyword>
<dbReference type="SUPFAM" id="SSF51735">
    <property type="entry name" value="NAD(P)-binding Rossmann-fold domains"/>
    <property type="match status" value="1"/>
</dbReference>
<reference evidence="5 6" key="1">
    <citation type="journal article" date="2015" name="Stand. Genomic Sci.">
        <title>Genomic Encyclopedia of Bacterial and Archaeal Type Strains, Phase III: the genomes of soil and plant-associated and newly described type strains.</title>
        <authorList>
            <person name="Whitman W.B."/>
            <person name="Woyke T."/>
            <person name="Klenk H.P."/>
            <person name="Zhou Y."/>
            <person name="Lilburn T.G."/>
            <person name="Beck B.J."/>
            <person name="De Vos P."/>
            <person name="Vandamme P."/>
            <person name="Eisen J.A."/>
            <person name="Garrity G."/>
            <person name="Hugenholtz P."/>
            <person name="Kyrpides N.C."/>
        </authorList>
    </citation>
    <scope>NUCLEOTIDE SEQUENCE [LARGE SCALE GENOMIC DNA]</scope>
    <source>
        <strain evidence="5 6">CGMCC 1.10822</strain>
    </source>
</reference>
<dbReference type="RefSeq" id="WP_145646818.1">
    <property type="nucleotide sequence ID" value="NZ_VLLB01000001.1"/>
</dbReference>
<accession>A0A562RKF6</accession>
<dbReference type="InterPro" id="IPR051721">
    <property type="entry name" value="Biopterin_syn/organic_redct"/>
</dbReference>
<dbReference type="OrthoDB" id="9794387at2"/>
<organism evidence="5 6">
    <name type="scientific">Pseudoduganella lurida</name>
    <dbReference type="NCBI Taxonomy" id="1036180"/>
    <lineage>
        <taxon>Bacteria</taxon>
        <taxon>Pseudomonadati</taxon>
        <taxon>Pseudomonadota</taxon>
        <taxon>Betaproteobacteria</taxon>
        <taxon>Burkholderiales</taxon>
        <taxon>Oxalobacteraceae</taxon>
        <taxon>Telluria group</taxon>
        <taxon>Pseudoduganella</taxon>
    </lineage>
</organism>
<proteinExistence type="predicted"/>
<evidence type="ECO:0000256" key="1">
    <source>
        <dbReference type="ARBA" id="ARBA00004496"/>
    </source>
</evidence>
<dbReference type="NCBIfam" id="NF005436">
    <property type="entry name" value="PRK07023.1"/>
    <property type="match status" value="1"/>
</dbReference>
<keyword evidence="3" id="KW-0521">NADP</keyword>
<dbReference type="Proteomes" id="UP000318431">
    <property type="component" value="Unassembled WGS sequence"/>
</dbReference>
<dbReference type="InterPro" id="IPR002347">
    <property type="entry name" value="SDR_fam"/>
</dbReference>
<evidence type="ECO:0000313" key="5">
    <source>
        <dbReference type="EMBL" id="TWI69084.1"/>
    </source>
</evidence>
<gene>
    <name evidence="5" type="ORF">IP91_00149</name>
</gene>
<dbReference type="PANTHER" id="PTHR44085:SF2">
    <property type="entry name" value="SEPIAPTERIN REDUCTASE"/>
    <property type="match status" value="1"/>
</dbReference>
<keyword evidence="2" id="KW-0963">Cytoplasm</keyword>
<dbReference type="GO" id="GO:0004757">
    <property type="term" value="F:sepiapterin reductase (NADP+) activity"/>
    <property type="evidence" value="ECO:0007669"/>
    <property type="project" value="TreeGrafter"/>
</dbReference>
<protein>
    <submittedName>
        <fullName evidence="5">NAD(P)-dependent dehydrogenase (Short-subunit alcohol dehydrogenase family)</fullName>
    </submittedName>
</protein>
<dbReference type="EMBL" id="VLLB01000001">
    <property type="protein sequence ID" value="TWI69084.1"/>
    <property type="molecule type" value="Genomic_DNA"/>
</dbReference>
<dbReference type="PRINTS" id="PR00081">
    <property type="entry name" value="GDHRDH"/>
</dbReference>
<evidence type="ECO:0000256" key="4">
    <source>
        <dbReference type="ARBA" id="ARBA00023002"/>
    </source>
</evidence>
<evidence type="ECO:0000256" key="2">
    <source>
        <dbReference type="ARBA" id="ARBA00022490"/>
    </source>
</evidence>
<dbReference type="Gene3D" id="3.40.50.720">
    <property type="entry name" value="NAD(P)-binding Rossmann-like Domain"/>
    <property type="match status" value="1"/>
</dbReference>
<evidence type="ECO:0000256" key="3">
    <source>
        <dbReference type="ARBA" id="ARBA00022857"/>
    </source>
</evidence>
<dbReference type="GO" id="GO:0005737">
    <property type="term" value="C:cytoplasm"/>
    <property type="evidence" value="ECO:0007669"/>
    <property type="project" value="UniProtKB-SubCell"/>
</dbReference>
<dbReference type="Pfam" id="PF00106">
    <property type="entry name" value="adh_short"/>
    <property type="match status" value="1"/>
</dbReference>
<dbReference type="GO" id="GO:0006729">
    <property type="term" value="P:tetrahydrobiopterin biosynthetic process"/>
    <property type="evidence" value="ECO:0007669"/>
    <property type="project" value="TreeGrafter"/>
</dbReference>
<evidence type="ECO:0000313" key="6">
    <source>
        <dbReference type="Proteomes" id="UP000318431"/>
    </source>
</evidence>